<dbReference type="EMBL" id="CM018031">
    <property type="protein sequence ID" value="KAA8550046.1"/>
    <property type="molecule type" value="Genomic_DNA"/>
</dbReference>
<dbReference type="AlphaFoldDB" id="A0A5J5C502"/>
<accession>A0A5J5C502</accession>
<dbReference type="Pfam" id="PF26130">
    <property type="entry name" value="PB1-like"/>
    <property type="match status" value="1"/>
</dbReference>
<protein>
    <recommendedName>
        <fullName evidence="2">PB1-like domain-containing protein</fullName>
    </recommendedName>
</protein>
<gene>
    <name evidence="3" type="ORF">F0562_001730</name>
</gene>
<feature type="domain" description="PB1-like" evidence="2">
    <location>
        <begin position="6"/>
        <end position="43"/>
    </location>
</feature>
<proteinExistence type="predicted"/>
<evidence type="ECO:0000259" key="2">
    <source>
        <dbReference type="Pfam" id="PF26130"/>
    </source>
</evidence>
<dbReference type="Proteomes" id="UP000325577">
    <property type="component" value="Linkage Group LG0"/>
</dbReference>
<evidence type="ECO:0000313" key="3">
    <source>
        <dbReference type="EMBL" id="KAA8550046.1"/>
    </source>
</evidence>
<reference evidence="3 4" key="1">
    <citation type="submission" date="2019-09" db="EMBL/GenBank/DDBJ databases">
        <title>A chromosome-level genome assembly of the Chinese tupelo Nyssa sinensis.</title>
        <authorList>
            <person name="Yang X."/>
            <person name="Kang M."/>
            <person name="Yang Y."/>
            <person name="Xiong H."/>
            <person name="Wang M."/>
            <person name="Zhang Z."/>
            <person name="Wang Z."/>
            <person name="Wu H."/>
            <person name="Ma T."/>
            <person name="Liu J."/>
            <person name="Xi Z."/>
        </authorList>
    </citation>
    <scope>NUCLEOTIDE SEQUENCE [LARGE SCALE GENOMIC DNA]</scope>
    <source>
        <strain evidence="3">J267</strain>
        <tissue evidence="3">Leaf</tissue>
    </source>
</reference>
<dbReference type="InterPro" id="IPR058594">
    <property type="entry name" value="PB1-like_dom_pln"/>
</dbReference>
<feature type="region of interest" description="Disordered" evidence="1">
    <location>
        <begin position="99"/>
        <end position="119"/>
    </location>
</feature>
<keyword evidence="4" id="KW-1185">Reference proteome</keyword>
<name>A0A5J5C502_9ASTE</name>
<evidence type="ECO:0000313" key="4">
    <source>
        <dbReference type="Proteomes" id="UP000325577"/>
    </source>
</evidence>
<evidence type="ECO:0000256" key="1">
    <source>
        <dbReference type="SAM" id="MobiDB-lite"/>
    </source>
</evidence>
<sequence>MSVNSNSFTIKIHHEGQFVDNPEDDYVHGTVNIFNNCDLDLISTYLNGGLRPLSTDSKVLEMCAIASQIGYISVYIEHEEDVNDNEIPKEFDIEVGEAYNAEGEEDSSDDIVNYDPLVE</sequence>
<organism evidence="3 4">
    <name type="scientific">Nyssa sinensis</name>
    <dbReference type="NCBI Taxonomy" id="561372"/>
    <lineage>
        <taxon>Eukaryota</taxon>
        <taxon>Viridiplantae</taxon>
        <taxon>Streptophyta</taxon>
        <taxon>Embryophyta</taxon>
        <taxon>Tracheophyta</taxon>
        <taxon>Spermatophyta</taxon>
        <taxon>Magnoliopsida</taxon>
        <taxon>eudicotyledons</taxon>
        <taxon>Gunneridae</taxon>
        <taxon>Pentapetalae</taxon>
        <taxon>asterids</taxon>
        <taxon>Cornales</taxon>
        <taxon>Nyssaceae</taxon>
        <taxon>Nyssa</taxon>
    </lineage>
</organism>